<accession>A0ABN2ICS3</accession>
<evidence type="ECO:0000313" key="1">
    <source>
        <dbReference type="EMBL" id="GAA1702557.1"/>
    </source>
</evidence>
<evidence type="ECO:0000313" key="2">
    <source>
        <dbReference type="Proteomes" id="UP001500618"/>
    </source>
</evidence>
<proteinExistence type="predicted"/>
<dbReference type="Proteomes" id="UP001500618">
    <property type="component" value="Unassembled WGS sequence"/>
</dbReference>
<name>A0ABN2ICS3_9ACTN</name>
<organism evidence="1 2">
    <name type="scientific">Fodinicola feengrottensis</name>
    <dbReference type="NCBI Taxonomy" id="435914"/>
    <lineage>
        <taxon>Bacteria</taxon>
        <taxon>Bacillati</taxon>
        <taxon>Actinomycetota</taxon>
        <taxon>Actinomycetes</taxon>
        <taxon>Mycobacteriales</taxon>
        <taxon>Fodinicola</taxon>
    </lineage>
</organism>
<comment type="caution">
    <text evidence="1">The sequence shown here is derived from an EMBL/GenBank/DDBJ whole genome shotgun (WGS) entry which is preliminary data.</text>
</comment>
<sequence>MPKAMQKQSELDEDEISAALDVRSDRVRDDLLWELSARVCDDHRRRTGFCPMCAQEWPCDAYMLGVDGLSGSMRPVWRRLSVGAEVRWLRRLLWWGR</sequence>
<gene>
    <name evidence="1" type="ORF">GCM10009765_60000</name>
</gene>
<keyword evidence="2" id="KW-1185">Reference proteome</keyword>
<reference evidence="1 2" key="1">
    <citation type="journal article" date="2019" name="Int. J. Syst. Evol. Microbiol.">
        <title>The Global Catalogue of Microorganisms (GCM) 10K type strain sequencing project: providing services to taxonomists for standard genome sequencing and annotation.</title>
        <authorList>
            <consortium name="The Broad Institute Genomics Platform"/>
            <consortium name="The Broad Institute Genome Sequencing Center for Infectious Disease"/>
            <person name="Wu L."/>
            <person name="Ma J."/>
        </authorList>
    </citation>
    <scope>NUCLEOTIDE SEQUENCE [LARGE SCALE GENOMIC DNA]</scope>
    <source>
        <strain evidence="1 2">JCM 14718</strain>
    </source>
</reference>
<dbReference type="EMBL" id="BAAANY010000025">
    <property type="protein sequence ID" value="GAA1702557.1"/>
    <property type="molecule type" value="Genomic_DNA"/>
</dbReference>
<protein>
    <submittedName>
        <fullName evidence="1">Uncharacterized protein</fullName>
    </submittedName>
</protein>